<dbReference type="GO" id="GO:0006799">
    <property type="term" value="P:polyphosphate biosynthetic process"/>
    <property type="evidence" value="ECO:0007669"/>
    <property type="project" value="UniProtKB-ARBA"/>
</dbReference>
<keyword evidence="3 7" id="KW-0812">Transmembrane</keyword>
<dbReference type="Gene3D" id="3.20.100.30">
    <property type="entry name" value="VTC, catalytic tunnel domain"/>
    <property type="match status" value="1"/>
</dbReference>
<evidence type="ECO:0000256" key="5">
    <source>
        <dbReference type="ARBA" id="ARBA00023136"/>
    </source>
</evidence>
<feature type="region of interest" description="Disordered" evidence="6">
    <location>
        <begin position="598"/>
        <end position="629"/>
    </location>
</feature>
<dbReference type="AlphaFoldDB" id="A0A6G1HM91"/>
<sequence>MRFGQTLRKSVYAPWEDKYIDYTKLKKLLRDTSSVRDAPVDDGEDDEWTEQDEAAFVDELVNVQLEKVAAFQAETLQRLNNETAECEKTLEPLAVAVNSESTDKAQGKKKDEGKEEAKKEDGDSEPKKQPSEAERKRILEGVLRKLDRITKETSELERYGRINYTGFLKAGKKHDRKRGYSYRVRPLLQVRLAALPFYKEDYSPLLYRLSAMYSFVRQQLDGKDRREASFSEPPPGTTTYHSYKFWVHPENLLEVKTVILRRLPVLVYKPQSSKVADGTEPDPTVTSIYFDNPKLTLYTDKVTHEPDATSLRLRWYGQLAESPEVLFEKKTIKEGDFSEEERFPIKEKYIQPFIDGEYKMEKSIARIQERQGDDAPAVKTFKNAVDHIQSFIRSHNLQPVVRANYSRTAFEIPGDDRVRISLDTNLTFIREDALDPDRPCRDPEDWHRTDVDGAQMEYPFTGIRKGEINRFPFSVLEIKIKGQKEYEWITDLMSSHLVKEAPRFSKFVHGIATLFEDSVNTFPFWLSAVETDIRKDPQTAFNEEQERKARAADDEVAVGSLFAPYPPRRASFRPTYSISPAAGSPAVKASSLARATADMTRVSSASQRSRGAAANNASAPAEDSDSDEGDPVLATGLRRLFPAFSTSRYARAHRTPLPPGISKPAFWLKDAGPVRVEAKVWLANQRTFIKWQHIGILLSGLSLGLYNAAGQAGNDVGRALAVVYTGFALFAVVWGWGVFEYRSRLIRTRSPVDFDSVLGPVVVCVGLMAALVLNFVFKYQSVMKQRQREHEQGPGNNVTSIWQAPGMQQPSLEL</sequence>
<keyword evidence="10" id="KW-1185">Reference proteome</keyword>
<feature type="domain" description="SPX" evidence="8">
    <location>
        <begin position="1"/>
        <end position="188"/>
    </location>
</feature>
<evidence type="ECO:0000256" key="3">
    <source>
        <dbReference type="ARBA" id="ARBA00022692"/>
    </source>
</evidence>
<dbReference type="InterPro" id="IPR018966">
    <property type="entry name" value="VTC_domain"/>
</dbReference>
<feature type="transmembrane region" description="Helical" evidence="7">
    <location>
        <begin position="757"/>
        <end position="777"/>
    </location>
</feature>
<dbReference type="EMBL" id="ML996704">
    <property type="protein sequence ID" value="KAF2397183.1"/>
    <property type="molecule type" value="Genomic_DNA"/>
</dbReference>
<dbReference type="CDD" id="cd14480">
    <property type="entry name" value="SPX_VTC2_like"/>
    <property type="match status" value="1"/>
</dbReference>
<dbReference type="PANTHER" id="PTHR46140">
    <property type="entry name" value="VACUOLAR TRANSPORTER CHAPERONE 1-RELATED"/>
    <property type="match status" value="1"/>
</dbReference>
<evidence type="ECO:0000259" key="8">
    <source>
        <dbReference type="PROSITE" id="PS51382"/>
    </source>
</evidence>
<dbReference type="PANTHER" id="PTHR46140:SF2">
    <property type="entry name" value="VACUOLAR TRANSPORTER CHAPERONE 3 COMPLEX SUBUNIT 3-RELATED"/>
    <property type="match status" value="1"/>
</dbReference>
<proteinExistence type="predicted"/>
<keyword evidence="4 7" id="KW-1133">Transmembrane helix</keyword>
<feature type="region of interest" description="Disordered" evidence="6">
    <location>
        <begin position="95"/>
        <end position="136"/>
    </location>
</feature>
<evidence type="ECO:0000256" key="6">
    <source>
        <dbReference type="SAM" id="MobiDB-lite"/>
    </source>
</evidence>
<dbReference type="GO" id="GO:0000329">
    <property type="term" value="C:fungal-type vacuole membrane"/>
    <property type="evidence" value="ECO:0007669"/>
    <property type="project" value="TreeGrafter"/>
</dbReference>
<evidence type="ECO:0000256" key="2">
    <source>
        <dbReference type="ARBA" id="ARBA00022554"/>
    </source>
</evidence>
<evidence type="ECO:0000256" key="4">
    <source>
        <dbReference type="ARBA" id="ARBA00022989"/>
    </source>
</evidence>
<dbReference type="FunFam" id="3.20.100.30:FF:000002">
    <property type="entry name" value="Vacuolar transporter chaperone"/>
    <property type="match status" value="1"/>
</dbReference>
<feature type="compositionally biased region" description="Polar residues" evidence="6">
    <location>
        <begin position="794"/>
        <end position="814"/>
    </location>
</feature>
<feature type="transmembrane region" description="Helical" evidence="7">
    <location>
        <begin position="691"/>
        <end position="709"/>
    </location>
</feature>
<dbReference type="PROSITE" id="PS51382">
    <property type="entry name" value="SPX"/>
    <property type="match status" value="1"/>
</dbReference>
<comment type="subcellular location">
    <subcellularLocation>
        <location evidence="1">Vacuole membrane</location>
        <topology evidence="1">Multi-pass membrane protein</topology>
    </subcellularLocation>
</comment>
<reference evidence="9" key="1">
    <citation type="journal article" date="2020" name="Stud. Mycol.">
        <title>101 Dothideomycetes genomes: a test case for predicting lifestyles and emergence of pathogens.</title>
        <authorList>
            <person name="Haridas S."/>
            <person name="Albert R."/>
            <person name="Binder M."/>
            <person name="Bloem J."/>
            <person name="Labutti K."/>
            <person name="Salamov A."/>
            <person name="Andreopoulos B."/>
            <person name="Baker S."/>
            <person name="Barry K."/>
            <person name="Bills G."/>
            <person name="Bluhm B."/>
            <person name="Cannon C."/>
            <person name="Castanera R."/>
            <person name="Culley D."/>
            <person name="Daum C."/>
            <person name="Ezra D."/>
            <person name="Gonzalez J."/>
            <person name="Henrissat B."/>
            <person name="Kuo A."/>
            <person name="Liang C."/>
            <person name="Lipzen A."/>
            <person name="Lutzoni F."/>
            <person name="Magnuson J."/>
            <person name="Mondo S."/>
            <person name="Nolan M."/>
            <person name="Ohm R."/>
            <person name="Pangilinan J."/>
            <person name="Park H.-J."/>
            <person name="Ramirez L."/>
            <person name="Alfaro M."/>
            <person name="Sun H."/>
            <person name="Tritt A."/>
            <person name="Yoshinaga Y."/>
            <person name="Zwiers L.-H."/>
            <person name="Turgeon B."/>
            <person name="Goodwin S."/>
            <person name="Spatafora J."/>
            <person name="Crous P."/>
            <person name="Grigoriev I."/>
        </authorList>
    </citation>
    <scope>NUCLEOTIDE SEQUENCE</scope>
    <source>
        <strain evidence="9">CBS 262.69</strain>
    </source>
</reference>
<feature type="compositionally biased region" description="Basic and acidic residues" evidence="6">
    <location>
        <begin position="101"/>
        <end position="136"/>
    </location>
</feature>
<evidence type="ECO:0000256" key="1">
    <source>
        <dbReference type="ARBA" id="ARBA00004128"/>
    </source>
</evidence>
<dbReference type="Proteomes" id="UP000799640">
    <property type="component" value="Unassembled WGS sequence"/>
</dbReference>
<organism evidence="9 10">
    <name type="scientific">Trichodelitschia bisporula</name>
    <dbReference type="NCBI Taxonomy" id="703511"/>
    <lineage>
        <taxon>Eukaryota</taxon>
        <taxon>Fungi</taxon>
        <taxon>Dikarya</taxon>
        <taxon>Ascomycota</taxon>
        <taxon>Pezizomycotina</taxon>
        <taxon>Dothideomycetes</taxon>
        <taxon>Dothideomycetes incertae sedis</taxon>
        <taxon>Phaeotrichales</taxon>
        <taxon>Phaeotrichaceae</taxon>
        <taxon>Trichodelitschia</taxon>
    </lineage>
</organism>
<keyword evidence="5 7" id="KW-0472">Membrane</keyword>
<dbReference type="GO" id="GO:0033254">
    <property type="term" value="C:vacuolar transporter chaperone complex"/>
    <property type="evidence" value="ECO:0007669"/>
    <property type="project" value="TreeGrafter"/>
</dbReference>
<dbReference type="InterPro" id="IPR042267">
    <property type="entry name" value="VTC_sf"/>
</dbReference>
<keyword evidence="2" id="KW-0926">Vacuole</keyword>
<dbReference type="InterPro" id="IPR051572">
    <property type="entry name" value="VTC_Complex_Subunit"/>
</dbReference>
<evidence type="ECO:0000256" key="7">
    <source>
        <dbReference type="SAM" id="Phobius"/>
    </source>
</evidence>
<feature type="transmembrane region" description="Helical" evidence="7">
    <location>
        <begin position="716"/>
        <end position="737"/>
    </location>
</feature>
<evidence type="ECO:0000313" key="9">
    <source>
        <dbReference type="EMBL" id="KAF2397183.1"/>
    </source>
</evidence>
<dbReference type="Pfam" id="PF02656">
    <property type="entry name" value="DUF202"/>
    <property type="match status" value="1"/>
</dbReference>
<dbReference type="InterPro" id="IPR004331">
    <property type="entry name" value="SPX_dom"/>
</dbReference>
<name>A0A6G1HM91_9PEZI</name>
<accession>A0A6G1HM91</accession>
<dbReference type="InterPro" id="IPR003807">
    <property type="entry name" value="DUF202"/>
</dbReference>
<dbReference type="Pfam" id="PF09359">
    <property type="entry name" value="VTC"/>
    <property type="match status" value="1"/>
</dbReference>
<protein>
    <submittedName>
        <fullName evidence="9">SPX-domain-containing protein</fullName>
    </submittedName>
</protein>
<gene>
    <name evidence="9" type="ORF">EJ06DRAFT_499067</name>
</gene>
<feature type="compositionally biased region" description="Low complexity" evidence="6">
    <location>
        <begin position="603"/>
        <end position="621"/>
    </location>
</feature>
<dbReference type="OrthoDB" id="6493944at2759"/>
<feature type="region of interest" description="Disordered" evidence="6">
    <location>
        <begin position="788"/>
        <end position="814"/>
    </location>
</feature>
<evidence type="ECO:0000313" key="10">
    <source>
        <dbReference type="Proteomes" id="UP000799640"/>
    </source>
</evidence>